<dbReference type="InterPro" id="IPR013149">
    <property type="entry name" value="ADH-like_C"/>
</dbReference>
<protein>
    <submittedName>
        <fullName evidence="4">Quinone oxidoreductase</fullName>
    </submittedName>
</protein>
<sequence length="325" mass="34350">MSMRIVIHEHGGPDVLKVEDHDPGRPGPGEALVRHSAVGLNFIDTYFRTGLYPPAGGLPFTPGNEAAGVVEAVGEGVTEVKAGQRVAYATSLGAYAAERVMPAKALLPLPDAIADEQAAAMMLKGMTAQYLLRQTYRVKEGDTILIHAAAGGVGLIATQWAKHLGATVIGTAGSKEKAEIARAHGADYVILYKEEDFAERVKEITNGKKLPVVYDGVGKATFMGSLDCLRPRGLMVSYGNASGAVDAFNLGILAQKGSLFVTRPTLFGYTSTREELVACASDLFDVVAKGAVKIEINQRFKLAEAADAHRAIESRATTGSTVLLP</sequence>
<dbReference type="FunFam" id="3.40.50.720:FF:000053">
    <property type="entry name" value="Quinone oxidoreductase 1"/>
    <property type="match status" value="1"/>
</dbReference>
<dbReference type="RefSeq" id="WP_327788902.1">
    <property type="nucleotide sequence ID" value="NZ_JARGEQ010000084.1"/>
</dbReference>
<dbReference type="AlphaFoldDB" id="A0AAP3XRA4"/>
<reference evidence="4 5" key="1">
    <citation type="submission" date="2023-03" db="EMBL/GenBank/DDBJ databases">
        <title>YIM 152171 draft genome.</title>
        <authorList>
            <person name="Yang Z."/>
        </authorList>
    </citation>
    <scope>NUCLEOTIDE SEQUENCE [LARGE SCALE GENOMIC DNA]</scope>
    <source>
        <strain evidence="4 5">YIM 152171</strain>
    </source>
</reference>
<evidence type="ECO:0000313" key="5">
    <source>
        <dbReference type="Proteomes" id="UP001301140"/>
    </source>
</evidence>
<dbReference type="InterPro" id="IPR036291">
    <property type="entry name" value="NAD(P)-bd_dom_sf"/>
</dbReference>
<dbReference type="GO" id="GO:0008270">
    <property type="term" value="F:zinc ion binding"/>
    <property type="evidence" value="ECO:0007669"/>
    <property type="project" value="InterPro"/>
</dbReference>
<keyword evidence="5" id="KW-1185">Reference proteome</keyword>
<evidence type="ECO:0000256" key="2">
    <source>
        <dbReference type="ARBA" id="ARBA00023002"/>
    </source>
</evidence>
<gene>
    <name evidence="4" type="ORF">PZ740_08825</name>
</gene>
<dbReference type="SUPFAM" id="SSF51735">
    <property type="entry name" value="NAD(P)-binding Rossmann-fold domains"/>
    <property type="match status" value="1"/>
</dbReference>
<dbReference type="InterPro" id="IPR013154">
    <property type="entry name" value="ADH-like_N"/>
</dbReference>
<dbReference type="InterPro" id="IPR011032">
    <property type="entry name" value="GroES-like_sf"/>
</dbReference>
<name>A0AAP3XRA4_9PROT</name>
<dbReference type="GO" id="GO:0005829">
    <property type="term" value="C:cytosol"/>
    <property type="evidence" value="ECO:0007669"/>
    <property type="project" value="TreeGrafter"/>
</dbReference>
<dbReference type="NCBIfam" id="NF008024">
    <property type="entry name" value="PRK10754.1"/>
    <property type="match status" value="1"/>
</dbReference>
<organism evidence="4 5">
    <name type="scientific">Marinimicrococcus flavescens</name>
    <dbReference type="NCBI Taxonomy" id="3031815"/>
    <lineage>
        <taxon>Bacteria</taxon>
        <taxon>Pseudomonadati</taxon>
        <taxon>Pseudomonadota</taxon>
        <taxon>Alphaproteobacteria</taxon>
        <taxon>Geminicoccales</taxon>
        <taxon>Geminicoccaceae</taxon>
        <taxon>Marinimicrococcus</taxon>
    </lineage>
</organism>
<evidence type="ECO:0000259" key="3">
    <source>
        <dbReference type="SMART" id="SM00829"/>
    </source>
</evidence>
<comment type="caution">
    <text evidence="4">The sequence shown here is derived from an EMBL/GenBank/DDBJ whole genome shotgun (WGS) entry which is preliminary data.</text>
</comment>
<dbReference type="InterPro" id="IPR047618">
    <property type="entry name" value="QOR-like"/>
</dbReference>
<feature type="domain" description="Enoyl reductase (ER)" evidence="3">
    <location>
        <begin position="11"/>
        <end position="323"/>
    </location>
</feature>
<dbReference type="GO" id="GO:0003960">
    <property type="term" value="F:quinone reductase (NADPH) activity"/>
    <property type="evidence" value="ECO:0007669"/>
    <property type="project" value="InterPro"/>
</dbReference>
<dbReference type="PANTHER" id="PTHR48106:SF13">
    <property type="entry name" value="QUINONE OXIDOREDUCTASE-RELATED"/>
    <property type="match status" value="1"/>
</dbReference>
<dbReference type="PANTHER" id="PTHR48106">
    <property type="entry name" value="QUINONE OXIDOREDUCTASE PIG3-RELATED"/>
    <property type="match status" value="1"/>
</dbReference>
<evidence type="ECO:0000256" key="1">
    <source>
        <dbReference type="ARBA" id="ARBA00022857"/>
    </source>
</evidence>
<keyword evidence="2" id="KW-0560">Oxidoreductase</keyword>
<dbReference type="Gene3D" id="3.40.50.720">
    <property type="entry name" value="NAD(P)-binding Rossmann-like Domain"/>
    <property type="match status" value="1"/>
</dbReference>
<dbReference type="SMART" id="SM00829">
    <property type="entry name" value="PKS_ER"/>
    <property type="match status" value="1"/>
</dbReference>
<dbReference type="GO" id="GO:0035925">
    <property type="term" value="F:mRNA 3'-UTR AU-rich region binding"/>
    <property type="evidence" value="ECO:0007669"/>
    <property type="project" value="TreeGrafter"/>
</dbReference>
<dbReference type="PROSITE" id="PS01162">
    <property type="entry name" value="QOR_ZETA_CRYSTAL"/>
    <property type="match status" value="1"/>
</dbReference>
<dbReference type="InterPro" id="IPR002364">
    <property type="entry name" value="Quin_OxRdtase/zeta-crystal_CS"/>
</dbReference>
<keyword evidence="1" id="KW-0521">NADP</keyword>
<evidence type="ECO:0000313" key="4">
    <source>
        <dbReference type="EMBL" id="MDF1586486.1"/>
    </source>
</evidence>
<dbReference type="InterPro" id="IPR020843">
    <property type="entry name" value="ER"/>
</dbReference>
<dbReference type="Proteomes" id="UP001301140">
    <property type="component" value="Unassembled WGS sequence"/>
</dbReference>
<dbReference type="Pfam" id="PF00107">
    <property type="entry name" value="ADH_zinc_N"/>
    <property type="match status" value="1"/>
</dbReference>
<dbReference type="CDD" id="cd05286">
    <property type="entry name" value="QOR2"/>
    <property type="match status" value="1"/>
</dbReference>
<dbReference type="Pfam" id="PF08240">
    <property type="entry name" value="ADH_N"/>
    <property type="match status" value="1"/>
</dbReference>
<dbReference type="Gene3D" id="3.90.180.10">
    <property type="entry name" value="Medium-chain alcohol dehydrogenases, catalytic domain"/>
    <property type="match status" value="1"/>
</dbReference>
<proteinExistence type="predicted"/>
<dbReference type="SUPFAM" id="SSF50129">
    <property type="entry name" value="GroES-like"/>
    <property type="match status" value="1"/>
</dbReference>
<dbReference type="EMBL" id="JARGEQ010000084">
    <property type="protein sequence ID" value="MDF1586486.1"/>
    <property type="molecule type" value="Genomic_DNA"/>
</dbReference>
<dbReference type="GO" id="GO:0070402">
    <property type="term" value="F:NADPH binding"/>
    <property type="evidence" value="ECO:0007669"/>
    <property type="project" value="TreeGrafter"/>
</dbReference>
<accession>A0AAP3XRA4</accession>